<dbReference type="PANTHER" id="PTHR14731">
    <property type="entry name" value="BRAIN AND ACUTE LEUKEMIA CYTOPLASMIC PROTEIN"/>
    <property type="match status" value="1"/>
</dbReference>
<evidence type="ECO:0000313" key="2">
    <source>
        <dbReference type="RefSeq" id="XP_045373199.1"/>
    </source>
</evidence>
<dbReference type="PANTHER" id="PTHR14731:SF0">
    <property type="entry name" value="BRAIN AND ACUTE LEUKEMIA CYTOPLASMIC PROTEIN"/>
    <property type="match status" value="1"/>
</dbReference>
<dbReference type="AlphaFoldDB" id="A0A9W3HHF5"/>
<protein>
    <submittedName>
        <fullName evidence="2">Brain and acute leukemia cytoplasmic protein isoform X2</fullName>
    </submittedName>
</protein>
<dbReference type="CTD" id="79870"/>
<evidence type="ECO:0000256" key="1">
    <source>
        <dbReference type="SAM" id="MobiDB-lite"/>
    </source>
</evidence>
<dbReference type="RefSeq" id="XP_045373199.1">
    <property type="nucleotide sequence ID" value="XM_045517243.1"/>
</dbReference>
<organism evidence="2">
    <name type="scientific">Camelus bactrianus</name>
    <name type="common">Bactrian camel</name>
    <dbReference type="NCBI Taxonomy" id="9837"/>
    <lineage>
        <taxon>Eukaryota</taxon>
        <taxon>Metazoa</taxon>
        <taxon>Chordata</taxon>
        <taxon>Craniata</taxon>
        <taxon>Vertebrata</taxon>
        <taxon>Euteleostomi</taxon>
        <taxon>Mammalia</taxon>
        <taxon>Eutheria</taxon>
        <taxon>Laurasiatheria</taxon>
        <taxon>Artiodactyla</taxon>
        <taxon>Tylopoda</taxon>
        <taxon>Camelidae</taxon>
        <taxon>Camelus</taxon>
    </lineage>
</organism>
<sequence length="75" mass="7721">MTGFTRTAVISVSDSLTECVLEDGLSSSGVSRSAAPGGMPNAEKKMSCGTQCPNPQSLSSGPLTQKQNGLRTTEE</sequence>
<accession>A0A9W3HHF5</accession>
<feature type="compositionally biased region" description="Polar residues" evidence="1">
    <location>
        <begin position="48"/>
        <end position="75"/>
    </location>
</feature>
<dbReference type="InterPro" id="IPR009728">
    <property type="entry name" value="BAALC"/>
</dbReference>
<feature type="region of interest" description="Disordered" evidence="1">
    <location>
        <begin position="23"/>
        <end position="75"/>
    </location>
</feature>
<reference evidence="2" key="1">
    <citation type="submission" date="2025-08" db="UniProtKB">
        <authorList>
            <consortium name="RefSeq"/>
        </authorList>
    </citation>
    <scope>IDENTIFICATION</scope>
    <source>
        <tissue evidence="2">Blood</tissue>
    </source>
</reference>
<proteinExistence type="predicted"/>
<gene>
    <name evidence="2" type="primary">BAALC</name>
</gene>
<dbReference type="GO" id="GO:0005737">
    <property type="term" value="C:cytoplasm"/>
    <property type="evidence" value="ECO:0007669"/>
    <property type="project" value="InterPro"/>
</dbReference>
<name>A0A9W3HHF5_CAMBA</name>